<dbReference type="InterPro" id="IPR057398">
    <property type="entry name" value="GRESAG4.1/3_peripasmic_2"/>
</dbReference>
<evidence type="ECO:0000256" key="9">
    <source>
        <dbReference type="ARBA" id="ARBA00022741"/>
    </source>
</evidence>
<dbReference type="GO" id="GO:0046872">
    <property type="term" value="F:metal ion binding"/>
    <property type="evidence" value="ECO:0007669"/>
    <property type="project" value="UniProtKB-KW"/>
</dbReference>
<evidence type="ECO:0000256" key="18">
    <source>
        <dbReference type="ARBA" id="ARBA00032597"/>
    </source>
</evidence>
<comment type="subcellular location">
    <subcellularLocation>
        <location evidence="4">Membrane</location>
        <topology evidence="4">Multi-pass membrane protein</topology>
    </subcellularLocation>
</comment>
<keyword evidence="17 23" id="KW-0456">Lyase</keyword>
<dbReference type="KEGG" id="tbg:TbgDal_V890"/>
<organism evidence="23 24">
    <name type="scientific">Trypanosoma brucei gambiense (strain MHOM/CI/86/DAL972)</name>
    <dbReference type="NCBI Taxonomy" id="679716"/>
    <lineage>
        <taxon>Eukaryota</taxon>
        <taxon>Discoba</taxon>
        <taxon>Euglenozoa</taxon>
        <taxon>Kinetoplastea</taxon>
        <taxon>Metakinetoplastina</taxon>
        <taxon>Trypanosomatida</taxon>
        <taxon>Trypanosomatidae</taxon>
        <taxon>Trypanosoma</taxon>
    </lineage>
</organism>
<dbReference type="SUPFAM" id="SSF55073">
    <property type="entry name" value="Nucleotide cyclase"/>
    <property type="match status" value="1"/>
</dbReference>
<keyword evidence="10" id="KW-0067">ATP-binding</keyword>
<feature type="region of interest" description="Disordered" evidence="20">
    <location>
        <begin position="1"/>
        <end position="22"/>
    </location>
</feature>
<comment type="similarity">
    <text evidence="5">Belongs to the adenylyl cyclase class-3 family.</text>
</comment>
<dbReference type="GO" id="GO:0004016">
    <property type="term" value="F:adenylate cyclase activity"/>
    <property type="evidence" value="ECO:0007669"/>
    <property type="project" value="UniProtKB-EC"/>
</dbReference>
<evidence type="ECO:0000256" key="1">
    <source>
        <dbReference type="ARBA" id="ARBA00001593"/>
    </source>
</evidence>
<dbReference type="Proteomes" id="UP000002316">
    <property type="component" value="Chromosome 5"/>
</dbReference>
<feature type="domain" description="Guanylate cyclase" evidence="22">
    <location>
        <begin position="891"/>
        <end position="1045"/>
    </location>
</feature>
<keyword evidence="7 21" id="KW-0812">Transmembrane</keyword>
<evidence type="ECO:0000256" key="6">
    <source>
        <dbReference type="ARBA" id="ARBA00012201"/>
    </source>
</evidence>
<evidence type="ECO:0000256" key="2">
    <source>
        <dbReference type="ARBA" id="ARBA00001946"/>
    </source>
</evidence>
<proteinExistence type="inferred from homology"/>
<name>C9ZNH3_TRYB9</name>
<dbReference type="Pfam" id="PF25493">
    <property type="entry name" value="Peripla_BP_A-cyclase"/>
    <property type="match status" value="1"/>
</dbReference>
<accession>C9ZNH3</accession>
<dbReference type="Gene3D" id="3.30.70.1230">
    <property type="entry name" value="Nucleotide cyclase"/>
    <property type="match status" value="1"/>
</dbReference>
<dbReference type="EMBL" id="FN554968">
    <property type="protein sequence ID" value="CBH10951.1"/>
    <property type="molecule type" value="Genomic_DNA"/>
</dbReference>
<keyword evidence="11" id="KW-0460">Magnesium</keyword>
<comment type="function">
    <text evidence="3">Could act as a receptor for an unknown ligand.</text>
</comment>
<evidence type="ECO:0000256" key="13">
    <source>
        <dbReference type="ARBA" id="ARBA00022998"/>
    </source>
</evidence>
<keyword evidence="9" id="KW-0547">Nucleotide-binding</keyword>
<evidence type="ECO:0000256" key="21">
    <source>
        <dbReference type="SAM" id="Phobius"/>
    </source>
</evidence>
<evidence type="ECO:0000256" key="19">
    <source>
        <dbReference type="ARBA" id="ARBA00032637"/>
    </source>
</evidence>
<evidence type="ECO:0000313" key="24">
    <source>
        <dbReference type="Proteomes" id="UP000002316"/>
    </source>
</evidence>
<evidence type="ECO:0000256" key="3">
    <source>
        <dbReference type="ARBA" id="ARBA00002708"/>
    </source>
</evidence>
<evidence type="ECO:0000256" key="8">
    <source>
        <dbReference type="ARBA" id="ARBA00022723"/>
    </source>
</evidence>
<keyword evidence="8" id="KW-0479">Metal-binding</keyword>
<dbReference type="Pfam" id="PF25495">
    <property type="entry name" value="Peripla_BP_A-cyclase_1"/>
    <property type="match status" value="1"/>
</dbReference>
<dbReference type="VEuPathDB" id="TriTrypDB:Tbg972.5.890"/>
<dbReference type="PANTHER" id="PTHR43081:SF1">
    <property type="entry name" value="ADENYLATE CYCLASE, TERMINAL-DIFFERENTIATION SPECIFIC"/>
    <property type="match status" value="1"/>
</dbReference>
<evidence type="ECO:0000256" key="16">
    <source>
        <dbReference type="ARBA" id="ARBA00023180"/>
    </source>
</evidence>
<dbReference type="RefSeq" id="XP_011773238.1">
    <property type="nucleotide sequence ID" value="XM_011774936.1"/>
</dbReference>
<dbReference type="InterPro" id="IPR057399">
    <property type="entry name" value="GRESAG4.1/3_peripasmic_1"/>
</dbReference>
<evidence type="ECO:0000256" key="11">
    <source>
        <dbReference type="ARBA" id="ARBA00022842"/>
    </source>
</evidence>
<keyword evidence="13" id="KW-0115">cAMP biosynthesis</keyword>
<evidence type="ECO:0000256" key="4">
    <source>
        <dbReference type="ARBA" id="ARBA00004141"/>
    </source>
</evidence>
<evidence type="ECO:0000256" key="10">
    <source>
        <dbReference type="ARBA" id="ARBA00022840"/>
    </source>
</evidence>
<dbReference type="GO" id="GO:0006171">
    <property type="term" value="P:cAMP biosynthetic process"/>
    <property type="evidence" value="ECO:0007669"/>
    <property type="project" value="UniProtKB-KW"/>
</dbReference>
<dbReference type="InterPro" id="IPR029787">
    <property type="entry name" value="Nucleotide_cyclase"/>
</dbReference>
<evidence type="ECO:0000259" key="22">
    <source>
        <dbReference type="PROSITE" id="PS50125"/>
    </source>
</evidence>
<sequence>MFLLSRTASRPESSGANSKAVVDATSPATRHSMRLIVLFLLSLLMVAPVVCVADNVTVKVYSLLYDPFLPDAYNNGVNAGLHASFAVRQWSTASNVNVEVIHPLSYEVPPPELLRSIIEENKNEFFVVVGPLSDSDTLSVLPSLEEEDLVAFAPFTGSDAVRGWSPNAYFLHVSPAAELLALLRYAVSQLHLLRIGFMYLQNVHFGDSEYELAVELMSQMGRSLCGVFTLESSFDGEADDAEFTATWELFAGTHPQGVMIFAPQVSDAMRFLMKLVTDNRTSSAYILSPTPHVTNIEIAWTLAGTTSGVKMFPGQVVLSGVLPLVSDNGFRATRRLRADIKAYALSGTGAVEFDPLAFDGDAAYGGQVMFGWIVGEVLARALECSEFLKSRMTFMDSLYNQRRYVIDDIVIGDFGGECEPLAAAYGATCYCNEGGRMIYMMILGDDYLPRPAADGLITFDACDESGVQMLAPLYTLLFSSVNDPFARSVNGAIHRGALFVSGNGHLGKSERLFIHSVPSTSGNVMSDLRKMLDTRAVTSVLGVVDDATLSTPDVVFIDPITLNPRLRHPGRNVIYLSPTLEQQLFVIAGYLASENASTLHAVMRDDATRLIETVVNRTLLSFNRSLNSVVSLDRDAPLNAALPTDGSLLLIGLTASDVGGIAAHLSANRNVRVFIPFFDVALFYDDFIRAFRGLKSAERLIFATNLPHWADHRPSSETIRRFHANRPNASDRTPLALLGFTSASFLDAVAQHIVGVDPQKVLTTIYTHSVISVDDMQYGAFADEDCSRIVGNHTDAVDGCLVNYGAMHISLWPLARALNAAVPPLTKPETPSMHYHNLEEDDHPKSVLAGLVAGVLSVVVMLAVLLLVLFQLRGGARDNVNAPKELTGPVTLIFTDIESSTAQWAAHPEMMPDAVATHHRLIRALIMHYRCYEVKTVGDSFMIACHNPFNACQLACCLQRCFLQHTWGTAAFDESYRQIECQRALENEEYAPPTGYLELSVYQKLWCGLRVRVGIHTGLCDIRCDEVTKGYDYYGRTSTIAAQTESIANGGQVLLTHATYMSLKTAEREQLNVTSLGPVPLCGVPEPVVMYQLEAVPGRAFAELRIGHVSGTAGACGTASETGSLVVELSDEAQVVATSLESVLSTFAPAQRRKALMTFCERWRVSLPRNAKEVWDDAFCCDVIRVIAAKACRIAEYEPRSTSNSVTQTPGHSFALPSRVFGSVSLGSQLPLAPPRVCDAVNQAPCPDATSSSNCDNSSESYIIVVEFPEGFGENTPRNGE</sequence>
<dbReference type="GO" id="GO:0016020">
    <property type="term" value="C:membrane"/>
    <property type="evidence" value="ECO:0007669"/>
    <property type="project" value="UniProtKB-SubCell"/>
</dbReference>
<feature type="compositionally biased region" description="Polar residues" evidence="20">
    <location>
        <begin position="1"/>
        <end position="17"/>
    </location>
</feature>
<dbReference type="FunFam" id="3.30.70.1230:FF:000022">
    <property type="entry name" value="Receptor-type adenylate cyclase GRESAG 4, putative"/>
    <property type="match status" value="1"/>
</dbReference>
<dbReference type="Pfam" id="PF00211">
    <property type="entry name" value="Guanylate_cyc"/>
    <property type="match status" value="1"/>
</dbReference>
<keyword evidence="16" id="KW-0325">Glycoprotein</keyword>
<evidence type="ECO:0000256" key="15">
    <source>
        <dbReference type="ARBA" id="ARBA00023170"/>
    </source>
</evidence>
<evidence type="ECO:0000256" key="14">
    <source>
        <dbReference type="ARBA" id="ARBA00023136"/>
    </source>
</evidence>
<dbReference type="GeneID" id="23861715"/>
<evidence type="ECO:0000256" key="20">
    <source>
        <dbReference type="SAM" id="MobiDB-lite"/>
    </source>
</evidence>
<comment type="cofactor">
    <cofactor evidence="2">
        <name>Mg(2+)</name>
        <dbReference type="ChEBI" id="CHEBI:18420"/>
    </cofactor>
</comment>
<protein>
    <recommendedName>
        <fullName evidence="6">adenylate cyclase</fullName>
        <ecNumber evidence="6">4.6.1.1</ecNumber>
    </recommendedName>
    <alternativeName>
        <fullName evidence="18">ATP pyrophosphate-lyase</fullName>
    </alternativeName>
    <alternativeName>
        <fullName evidence="19">Adenylyl cyclase</fullName>
    </alternativeName>
</protein>
<keyword evidence="14 21" id="KW-0472">Membrane</keyword>
<keyword evidence="15 23" id="KW-0675">Receptor</keyword>
<feature type="transmembrane region" description="Helical" evidence="21">
    <location>
        <begin position="847"/>
        <end position="870"/>
    </location>
</feature>
<dbReference type="SUPFAM" id="SSF53822">
    <property type="entry name" value="Periplasmic binding protein-like I"/>
    <property type="match status" value="2"/>
</dbReference>
<reference evidence="24" key="1">
    <citation type="journal article" date="2010" name="PLoS Negl. Trop. Dis.">
        <title>The genome sequence of Trypanosoma brucei gambiense, causative agent of chronic human african trypanosomiasis.</title>
        <authorList>
            <person name="Jackson A.P."/>
            <person name="Sanders M."/>
            <person name="Berry A."/>
            <person name="McQuillan J."/>
            <person name="Aslett M.A."/>
            <person name="Quail M.A."/>
            <person name="Chukualim B."/>
            <person name="Capewell P."/>
            <person name="MacLeod A."/>
            <person name="Melville S.E."/>
            <person name="Gibson W."/>
            <person name="Barry J.D."/>
            <person name="Berriman M."/>
            <person name="Hertz-Fowler C."/>
        </authorList>
    </citation>
    <scope>NUCLEOTIDE SEQUENCE [LARGE SCALE GENOMIC DNA]</scope>
    <source>
        <strain evidence="24">MHOM/CI/86/DAL972</strain>
    </source>
</reference>
<keyword evidence="12 21" id="KW-1133">Transmembrane helix</keyword>
<dbReference type="SMART" id="SM00044">
    <property type="entry name" value="CYCc"/>
    <property type="match status" value="1"/>
</dbReference>
<evidence type="ECO:0000313" key="23">
    <source>
        <dbReference type="EMBL" id="CBH10951.1"/>
    </source>
</evidence>
<dbReference type="Gene3D" id="3.40.50.2300">
    <property type="match status" value="2"/>
</dbReference>
<dbReference type="GO" id="GO:0005524">
    <property type="term" value="F:ATP binding"/>
    <property type="evidence" value="ECO:0007669"/>
    <property type="project" value="UniProtKB-KW"/>
</dbReference>
<evidence type="ECO:0000256" key="7">
    <source>
        <dbReference type="ARBA" id="ARBA00022692"/>
    </source>
</evidence>
<dbReference type="GO" id="GO:0035556">
    <property type="term" value="P:intracellular signal transduction"/>
    <property type="evidence" value="ECO:0007669"/>
    <property type="project" value="InterPro"/>
</dbReference>
<dbReference type="EC" id="4.6.1.1" evidence="6"/>
<dbReference type="InterPro" id="IPR028082">
    <property type="entry name" value="Peripla_BP_I"/>
</dbReference>
<dbReference type="FunFam" id="3.40.50.2300:FF:000162">
    <property type="entry name" value="Receptor-type adenylate cyclase GRESAG 4, putative"/>
    <property type="match status" value="1"/>
</dbReference>
<evidence type="ECO:0000256" key="17">
    <source>
        <dbReference type="ARBA" id="ARBA00023239"/>
    </source>
</evidence>
<evidence type="ECO:0000256" key="12">
    <source>
        <dbReference type="ARBA" id="ARBA00022989"/>
    </source>
</evidence>
<evidence type="ECO:0000256" key="5">
    <source>
        <dbReference type="ARBA" id="ARBA00005381"/>
    </source>
</evidence>
<gene>
    <name evidence="23" type="ORF">TbgDal_V890</name>
</gene>
<dbReference type="InterPro" id="IPR001054">
    <property type="entry name" value="A/G_cyclase"/>
</dbReference>
<dbReference type="InterPro" id="IPR050697">
    <property type="entry name" value="Adenylyl/Guanylyl_Cyclase_3/4"/>
</dbReference>
<dbReference type="PANTHER" id="PTHR43081">
    <property type="entry name" value="ADENYLATE CYCLASE, TERMINAL-DIFFERENTIATION SPECIFIC-RELATED"/>
    <property type="match status" value="1"/>
</dbReference>
<comment type="catalytic activity">
    <reaction evidence="1">
        <text>ATP = 3',5'-cyclic AMP + diphosphate</text>
        <dbReference type="Rhea" id="RHEA:15389"/>
        <dbReference type="ChEBI" id="CHEBI:30616"/>
        <dbReference type="ChEBI" id="CHEBI:33019"/>
        <dbReference type="ChEBI" id="CHEBI:58165"/>
        <dbReference type="EC" id="4.6.1.1"/>
    </reaction>
</comment>
<dbReference type="PROSITE" id="PS50125">
    <property type="entry name" value="GUANYLATE_CYCLASE_2"/>
    <property type="match status" value="1"/>
</dbReference>